<reference evidence="1" key="2">
    <citation type="submission" date="2004-02" db="EMBL/GenBank/DDBJ databases">
        <authorList>
            <consortium name="Genoscope"/>
            <consortium name="Whitehead Institute Centre for Genome Research"/>
        </authorList>
    </citation>
    <scope>NUCLEOTIDE SEQUENCE</scope>
</reference>
<name>Q4TGB9_TETNG</name>
<sequence>LFLVSSYGRVYTTDPYHALAPAAAYGVGAMV</sequence>
<comment type="caution">
    <text evidence="1">The sequence shown here is derived from an EMBL/GenBank/DDBJ whole genome shotgun (WGS) entry which is preliminary data.</text>
</comment>
<dbReference type="AlphaFoldDB" id="Q4TGB9"/>
<dbReference type="KEGG" id="tng:GSTEN00001182G001"/>
<reference evidence="1" key="1">
    <citation type="journal article" date="2004" name="Nature">
        <title>Genome duplication in the teleost fish Tetraodon nigroviridis reveals the early vertebrate proto-karyotype.</title>
        <authorList>
            <person name="Jaillon O."/>
            <person name="Aury J.-M."/>
            <person name="Brunet F."/>
            <person name="Petit J.-L."/>
            <person name="Stange-Thomann N."/>
            <person name="Mauceli E."/>
            <person name="Bouneau L."/>
            <person name="Fischer C."/>
            <person name="Ozouf-Costaz C."/>
            <person name="Bernot A."/>
            <person name="Nicaud S."/>
            <person name="Jaffe D."/>
            <person name="Fisher S."/>
            <person name="Lutfalla G."/>
            <person name="Dossat C."/>
            <person name="Segurens B."/>
            <person name="Dasilva C."/>
            <person name="Salanoubat M."/>
            <person name="Levy M."/>
            <person name="Boudet N."/>
            <person name="Castellano S."/>
            <person name="Anthouard V."/>
            <person name="Jubin C."/>
            <person name="Castelli V."/>
            <person name="Katinka M."/>
            <person name="Vacherie B."/>
            <person name="Biemont C."/>
            <person name="Skalli Z."/>
            <person name="Cattolico L."/>
            <person name="Poulain J."/>
            <person name="De Berardinis V."/>
            <person name="Cruaud C."/>
            <person name="Duprat S."/>
            <person name="Brottier P."/>
            <person name="Coutanceau J.-P."/>
            <person name="Gouzy J."/>
            <person name="Parra G."/>
            <person name="Lardier G."/>
            <person name="Chapple C."/>
            <person name="McKernan K.J."/>
            <person name="McEwan P."/>
            <person name="Bosak S."/>
            <person name="Kellis M."/>
            <person name="Volff J.-N."/>
            <person name="Guigo R."/>
            <person name="Zody M.C."/>
            <person name="Mesirov J."/>
            <person name="Lindblad-Toh K."/>
            <person name="Birren B."/>
            <person name="Nusbaum C."/>
            <person name="Kahn D."/>
            <person name="Robinson-Rechavi M."/>
            <person name="Laudet V."/>
            <person name="Schachter V."/>
            <person name="Quetier F."/>
            <person name="Saurin W."/>
            <person name="Scarpelli C."/>
            <person name="Wincker P."/>
            <person name="Lander E.S."/>
            <person name="Weissenbach J."/>
            <person name="Roest Crollius H."/>
        </authorList>
    </citation>
    <scope>NUCLEOTIDE SEQUENCE [LARGE SCALE GENOMIC DNA]</scope>
</reference>
<evidence type="ECO:0000313" key="1">
    <source>
        <dbReference type="EMBL" id="CAF88063.1"/>
    </source>
</evidence>
<feature type="non-terminal residue" evidence="1">
    <location>
        <position position="31"/>
    </location>
</feature>
<dbReference type="EMBL" id="CAAE01003804">
    <property type="protein sequence ID" value="CAF88063.1"/>
    <property type="molecule type" value="Genomic_DNA"/>
</dbReference>
<protein>
    <submittedName>
        <fullName evidence="1">(spotted green pufferfish) hypothetical protein</fullName>
    </submittedName>
</protein>
<feature type="non-terminal residue" evidence="1">
    <location>
        <position position="1"/>
    </location>
</feature>
<proteinExistence type="predicted"/>
<organism evidence="1">
    <name type="scientific">Tetraodon nigroviridis</name>
    <name type="common">Spotted green pufferfish</name>
    <name type="synonym">Chelonodon nigroviridis</name>
    <dbReference type="NCBI Taxonomy" id="99883"/>
    <lineage>
        <taxon>Eukaryota</taxon>
        <taxon>Metazoa</taxon>
        <taxon>Chordata</taxon>
        <taxon>Craniata</taxon>
        <taxon>Vertebrata</taxon>
        <taxon>Euteleostomi</taxon>
        <taxon>Actinopterygii</taxon>
        <taxon>Neopterygii</taxon>
        <taxon>Teleostei</taxon>
        <taxon>Neoteleostei</taxon>
        <taxon>Acanthomorphata</taxon>
        <taxon>Eupercaria</taxon>
        <taxon>Tetraodontiformes</taxon>
        <taxon>Tetradontoidea</taxon>
        <taxon>Tetraodontidae</taxon>
        <taxon>Tetraodon</taxon>
    </lineage>
</organism>
<accession>Q4TGB9</accession>
<gene>
    <name evidence="1" type="ORF">GSTENG00001182001</name>
</gene>